<dbReference type="EMBL" id="FMAG01000010">
    <property type="protein sequence ID" value="SCB47539.1"/>
    <property type="molecule type" value="Genomic_DNA"/>
</dbReference>
<evidence type="ECO:0000313" key="9">
    <source>
        <dbReference type="EMBL" id="SCB47539.1"/>
    </source>
</evidence>
<organism evidence="9 10">
    <name type="scientific">Rhizobium multihospitium</name>
    <dbReference type="NCBI Taxonomy" id="410764"/>
    <lineage>
        <taxon>Bacteria</taxon>
        <taxon>Pseudomonadati</taxon>
        <taxon>Pseudomonadota</taxon>
        <taxon>Alphaproteobacteria</taxon>
        <taxon>Hyphomicrobiales</taxon>
        <taxon>Rhizobiaceae</taxon>
        <taxon>Rhizobium/Agrobacterium group</taxon>
        <taxon>Rhizobium</taxon>
    </lineage>
</organism>
<keyword evidence="5 8" id="KW-0812">Transmembrane</keyword>
<evidence type="ECO:0000256" key="7">
    <source>
        <dbReference type="ARBA" id="ARBA00023136"/>
    </source>
</evidence>
<feature type="transmembrane region" description="Helical" evidence="8">
    <location>
        <begin position="166"/>
        <end position="185"/>
    </location>
</feature>
<sequence length="250" mass="26780">MDWLFYAVAGVAVIILGLSKGGFAGIGMISTPMLALVVGPVNAAGFIFPILIIQDAVAVWMYKREWDRRIVSIMVPGAAIGVWLAYELASTVPEWIVEISLGVISLVFATRQLVISLRNMQGQPRPPAAALGVLSGVGAGFTSMIAHAGTPPFQLYVMPQKLSRDAYIGTSVIFFALLNLMKVPAFAMLGQLSPQHLLSALAFAPIAIGSSWLGVHLVRRVDVVRFNFVITIILIGVSITLIIQGLLGRL</sequence>
<dbReference type="InterPro" id="IPR002781">
    <property type="entry name" value="TM_pro_TauE-like"/>
</dbReference>
<comment type="subcellular location">
    <subcellularLocation>
        <location evidence="1 8">Cell membrane</location>
        <topology evidence="1 8">Multi-pass membrane protein</topology>
    </subcellularLocation>
</comment>
<evidence type="ECO:0000256" key="3">
    <source>
        <dbReference type="ARBA" id="ARBA00022448"/>
    </source>
</evidence>
<protein>
    <recommendedName>
        <fullName evidence="8">Probable membrane transporter protein</fullName>
    </recommendedName>
</protein>
<feature type="transmembrane region" description="Helical" evidence="8">
    <location>
        <begin position="95"/>
        <end position="114"/>
    </location>
</feature>
<dbReference type="Pfam" id="PF01925">
    <property type="entry name" value="TauE"/>
    <property type="match status" value="1"/>
</dbReference>
<dbReference type="InterPro" id="IPR052017">
    <property type="entry name" value="TSUP"/>
</dbReference>
<feature type="transmembrane region" description="Helical" evidence="8">
    <location>
        <begin position="126"/>
        <end position="146"/>
    </location>
</feature>
<evidence type="ECO:0000256" key="6">
    <source>
        <dbReference type="ARBA" id="ARBA00022989"/>
    </source>
</evidence>
<evidence type="ECO:0000256" key="2">
    <source>
        <dbReference type="ARBA" id="ARBA00009142"/>
    </source>
</evidence>
<evidence type="ECO:0000256" key="1">
    <source>
        <dbReference type="ARBA" id="ARBA00004651"/>
    </source>
</evidence>
<keyword evidence="6 8" id="KW-1133">Transmembrane helix</keyword>
<evidence type="ECO:0000313" key="10">
    <source>
        <dbReference type="Proteomes" id="UP000199101"/>
    </source>
</evidence>
<feature type="transmembrane region" description="Helical" evidence="8">
    <location>
        <begin position="70"/>
        <end position="89"/>
    </location>
</feature>
<gene>
    <name evidence="9" type="ORF">GA0061103_0183</name>
</gene>
<keyword evidence="7 8" id="KW-0472">Membrane</keyword>
<keyword evidence="10" id="KW-1185">Reference proteome</keyword>
<dbReference type="PANTHER" id="PTHR30269:SF37">
    <property type="entry name" value="MEMBRANE TRANSPORTER PROTEIN"/>
    <property type="match status" value="1"/>
</dbReference>
<dbReference type="Proteomes" id="UP000199101">
    <property type="component" value="Unassembled WGS sequence"/>
</dbReference>
<name>A0A1C3X5N4_9HYPH</name>
<reference evidence="10" key="1">
    <citation type="submission" date="2016-08" db="EMBL/GenBank/DDBJ databases">
        <authorList>
            <person name="Varghese N."/>
            <person name="Submissions Spin"/>
        </authorList>
    </citation>
    <scope>NUCLEOTIDE SEQUENCE [LARGE SCALE GENOMIC DNA]</scope>
    <source>
        <strain evidence="10">HAMBI 2975</strain>
    </source>
</reference>
<dbReference type="AlphaFoldDB" id="A0A1C3X5N4"/>
<comment type="similarity">
    <text evidence="2 8">Belongs to the 4-toluene sulfonate uptake permease (TSUP) (TC 2.A.102) family.</text>
</comment>
<feature type="transmembrane region" description="Helical" evidence="8">
    <location>
        <begin position="197"/>
        <end position="218"/>
    </location>
</feature>
<dbReference type="PANTHER" id="PTHR30269">
    <property type="entry name" value="TRANSMEMBRANE PROTEIN YFCA"/>
    <property type="match status" value="1"/>
</dbReference>
<feature type="transmembrane region" description="Helical" evidence="8">
    <location>
        <begin position="224"/>
        <end position="247"/>
    </location>
</feature>
<evidence type="ECO:0000256" key="4">
    <source>
        <dbReference type="ARBA" id="ARBA00022475"/>
    </source>
</evidence>
<dbReference type="STRING" id="410764.GA0061103_0183"/>
<evidence type="ECO:0000256" key="8">
    <source>
        <dbReference type="RuleBase" id="RU363041"/>
    </source>
</evidence>
<proteinExistence type="inferred from homology"/>
<evidence type="ECO:0000256" key="5">
    <source>
        <dbReference type="ARBA" id="ARBA00022692"/>
    </source>
</evidence>
<dbReference type="GO" id="GO:0005886">
    <property type="term" value="C:plasma membrane"/>
    <property type="evidence" value="ECO:0007669"/>
    <property type="project" value="UniProtKB-SubCell"/>
</dbReference>
<keyword evidence="3" id="KW-0813">Transport</keyword>
<feature type="transmembrane region" description="Helical" evidence="8">
    <location>
        <begin position="34"/>
        <end position="58"/>
    </location>
</feature>
<accession>A0A1C3X5N4</accession>
<keyword evidence="4 8" id="KW-1003">Cell membrane</keyword>